<keyword evidence="1" id="KW-0812">Transmembrane</keyword>
<proteinExistence type="predicted"/>
<feature type="transmembrane region" description="Helical" evidence="1">
    <location>
        <begin position="33"/>
        <end position="53"/>
    </location>
</feature>
<comment type="caution">
    <text evidence="2">The sequence shown here is derived from an EMBL/GenBank/DDBJ whole genome shotgun (WGS) entry which is preliminary data.</text>
</comment>
<keyword evidence="1" id="KW-1133">Transmembrane helix</keyword>
<dbReference type="EMBL" id="BAABKD010000009">
    <property type="protein sequence ID" value="GAA5090817.1"/>
    <property type="molecule type" value="Genomic_DNA"/>
</dbReference>
<evidence type="ECO:0000313" key="3">
    <source>
        <dbReference type="Proteomes" id="UP001500227"/>
    </source>
</evidence>
<keyword evidence="1" id="KW-0472">Membrane</keyword>
<gene>
    <name evidence="2" type="ORF">GCM10023337_15700</name>
</gene>
<protein>
    <submittedName>
        <fullName evidence="2">Uncharacterized protein</fullName>
    </submittedName>
</protein>
<evidence type="ECO:0000256" key="1">
    <source>
        <dbReference type="SAM" id="Phobius"/>
    </source>
</evidence>
<name>A0ABP9M7X2_9BURK</name>
<keyword evidence="3" id="KW-1185">Reference proteome</keyword>
<sequence>MQCKVCAKVSSAYKGAIALAAAGAVTAPQGVRLAHWLPALWLNLTFVAIMLVAEYRMFMSSRSAQTEDEVPLLRTSVCKVSRETGRFAGVLKNIFERGIRSEHCVGGQNSWELAAA</sequence>
<dbReference type="Proteomes" id="UP001500227">
    <property type="component" value="Unassembled WGS sequence"/>
</dbReference>
<reference evidence="3" key="1">
    <citation type="journal article" date="2019" name="Int. J. Syst. Evol. Microbiol.">
        <title>The Global Catalogue of Microorganisms (GCM) 10K type strain sequencing project: providing services to taxonomists for standard genome sequencing and annotation.</title>
        <authorList>
            <consortium name="The Broad Institute Genomics Platform"/>
            <consortium name="The Broad Institute Genome Sequencing Center for Infectious Disease"/>
            <person name="Wu L."/>
            <person name="Ma J."/>
        </authorList>
    </citation>
    <scope>NUCLEOTIDE SEQUENCE [LARGE SCALE GENOMIC DNA]</scope>
    <source>
        <strain evidence="3">JCM 18423</strain>
    </source>
</reference>
<evidence type="ECO:0000313" key="2">
    <source>
        <dbReference type="EMBL" id="GAA5090817.1"/>
    </source>
</evidence>
<accession>A0ABP9M7X2</accession>
<organism evidence="2 3">
    <name type="scientific">Paenalcaligenes hermetiae</name>
    <dbReference type="NCBI Taxonomy" id="1157987"/>
    <lineage>
        <taxon>Bacteria</taxon>
        <taxon>Pseudomonadati</taxon>
        <taxon>Pseudomonadota</taxon>
        <taxon>Betaproteobacteria</taxon>
        <taxon>Burkholderiales</taxon>
        <taxon>Alcaligenaceae</taxon>
        <taxon>Paenalcaligenes</taxon>
    </lineage>
</organism>